<organism evidence="1 2">
    <name type="scientific">Paenibacillus herberti</name>
    <dbReference type="NCBI Taxonomy" id="1619309"/>
    <lineage>
        <taxon>Bacteria</taxon>
        <taxon>Bacillati</taxon>
        <taxon>Bacillota</taxon>
        <taxon>Bacilli</taxon>
        <taxon>Bacillales</taxon>
        <taxon>Paenibacillaceae</taxon>
        <taxon>Paenibacillus</taxon>
    </lineage>
</organism>
<evidence type="ECO:0000313" key="1">
    <source>
        <dbReference type="EMBL" id="OXM13455.1"/>
    </source>
</evidence>
<comment type="caution">
    <text evidence="1">The sequence shown here is derived from an EMBL/GenBank/DDBJ whole genome shotgun (WGS) entry which is preliminary data.</text>
</comment>
<evidence type="ECO:0000313" key="2">
    <source>
        <dbReference type="Proteomes" id="UP000215145"/>
    </source>
</evidence>
<reference evidence="1 2" key="1">
    <citation type="submission" date="2017-07" db="EMBL/GenBank/DDBJ databases">
        <title>Paenibacillus herberti R33 genome sequencing and assembly.</title>
        <authorList>
            <person name="Su W."/>
        </authorList>
    </citation>
    <scope>NUCLEOTIDE SEQUENCE [LARGE SCALE GENOMIC DNA]</scope>
    <source>
        <strain evidence="1 2">R33</strain>
    </source>
</reference>
<dbReference type="AlphaFoldDB" id="A0A229NUP6"/>
<gene>
    <name evidence="1" type="ORF">CGZ75_20635</name>
</gene>
<dbReference type="EMBL" id="NMUQ01000003">
    <property type="protein sequence ID" value="OXM13455.1"/>
    <property type="molecule type" value="Genomic_DNA"/>
</dbReference>
<name>A0A229NUP6_9BACL</name>
<protein>
    <submittedName>
        <fullName evidence="1">Uncharacterized protein</fullName>
    </submittedName>
</protein>
<sequence>MYTTLLIVLIGSMLNFSSEQTSAIHCSEEALLMVKKQQLLHLIEMNVISVETTISSIFYLLMMQQVSRVTIRGQGSV</sequence>
<dbReference type="Proteomes" id="UP000215145">
    <property type="component" value="Unassembled WGS sequence"/>
</dbReference>
<proteinExistence type="predicted"/>
<accession>A0A229NUP6</accession>
<keyword evidence="2" id="KW-1185">Reference proteome</keyword>